<dbReference type="EMBL" id="BSXG01000315">
    <property type="protein sequence ID" value="GME37177.1"/>
    <property type="molecule type" value="Genomic_DNA"/>
</dbReference>
<evidence type="ECO:0000313" key="1">
    <source>
        <dbReference type="EMBL" id="GME37177.1"/>
    </source>
</evidence>
<gene>
    <name evidence="1" type="primary">g11652</name>
    <name evidence="1" type="ORF">NpPPO83_00011652</name>
</gene>
<dbReference type="Proteomes" id="UP001165186">
    <property type="component" value="Unassembled WGS sequence"/>
</dbReference>
<proteinExistence type="predicted"/>
<keyword evidence="2" id="KW-1185">Reference proteome</keyword>
<name>A0ACB5SEI5_9PEZI</name>
<accession>A0ACB5SEI5</accession>
<reference evidence="1" key="1">
    <citation type="submission" date="2024-09" db="EMBL/GenBank/DDBJ databases">
        <title>Draft Genome Sequences of Neofusicoccum parvum.</title>
        <authorList>
            <person name="Ashida A."/>
            <person name="Camagna M."/>
            <person name="Tanaka A."/>
            <person name="Takemoto D."/>
        </authorList>
    </citation>
    <scope>NUCLEOTIDE SEQUENCE</scope>
    <source>
        <strain evidence="1">PPO83</strain>
    </source>
</reference>
<organism evidence="1 2">
    <name type="scientific">Neofusicoccum parvum</name>
    <dbReference type="NCBI Taxonomy" id="310453"/>
    <lineage>
        <taxon>Eukaryota</taxon>
        <taxon>Fungi</taxon>
        <taxon>Dikarya</taxon>
        <taxon>Ascomycota</taxon>
        <taxon>Pezizomycotina</taxon>
        <taxon>Dothideomycetes</taxon>
        <taxon>Dothideomycetes incertae sedis</taxon>
        <taxon>Botryosphaeriales</taxon>
        <taxon>Botryosphaeriaceae</taxon>
        <taxon>Neofusicoccum</taxon>
    </lineage>
</organism>
<comment type="caution">
    <text evidence="1">The sequence shown here is derived from an EMBL/GenBank/DDBJ whole genome shotgun (WGS) entry which is preliminary data.</text>
</comment>
<sequence>MTIVRVKEGWLGHLSPNKKTAMCYATVQGVESLTEKFRNSSVMLEAPRCRPRLFYTWQDVYPYPEQWSFCQSPSKKMNTQSCLTPSEALRRRVLDYCREGPKGNARGQALSALGQSDSLRPLTTTSPALATPPASISWTKRTLDAPCGILTISPRTSGSLWPCTGSTGSSSPDKPRQCLE</sequence>
<protein>
    <submittedName>
        <fullName evidence="1">Meiosis protein mei2 protein</fullName>
    </submittedName>
</protein>
<evidence type="ECO:0000313" key="2">
    <source>
        <dbReference type="Proteomes" id="UP001165186"/>
    </source>
</evidence>